<sequence length="593" mass="68539">MRLIKSNLIIFALVFIWIIFIGSYLRGVNYFSLSLEQPIPGQSLGDYRGDPLLQEHVVEFDYPSNHPYLSSVIVNFNTFYKKNTDTLRFSIKEVGQKGWYYQGDYGTGQIQQFQKYYFKFPTIAESSGKIYQIKIESLGGAEGDYVAIASPLENSVKVEHAFSKERLSEDIGQILYLAFHKATFLVSDPLFIRHLTLYSLPLIYFLIYSLVGSSMGVFSVIIFLSILLNSLLLRGFSAFFMLSVMFGWSLMILHHRVESKVSVSVSLSAFLLSIIFYLLGVSVVGDKLAAWTYMFLLFTVVQLFYETKLRPKKLLSLHRYWHDLVAEGRTMAALTYQIIVGEVNISVERGKYNLGTKDGAILGSDKSPELVTLVVYRWQAPMVRTYIYTSRFLAYMTVMVVKVISKILSHGPFIIFGWLLWVLFRQTREQINFFYAFFPDRQMDYFWDQVGNNLLKIYLFVLLIFFVLLLIKKLDLRRKVLILTVMFYFCTIISHSLFTNATPYRNDLKIWSVSPGETAEPWVDVAIRGRNFREMPFAGTVWIDGVEQRVVVWGDREIIFRTDPFTTRSGNLTVKGYKKTISNSVFFIYSGNR</sequence>
<gene>
    <name evidence="2" type="ORF">UX47_C0001G0113</name>
</gene>
<evidence type="ECO:0008006" key="4">
    <source>
        <dbReference type="Google" id="ProtNLM"/>
    </source>
</evidence>
<protein>
    <recommendedName>
        <fullName evidence="4">IPT/TIG domain-containing protein</fullName>
    </recommendedName>
</protein>
<proteinExistence type="predicted"/>
<dbReference type="EMBL" id="LCMI01000001">
    <property type="protein sequence ID" value="KKU33830.1"/>
    <property type="molecule type" value="Genomic_DNA"/>
</dbReference>
<dbReference type="Proteomes" id="UP000034794">
    <property type="component" value="Unassembled WGS sequence"/>
</dbReference>
<evidence type="ECO:0000313" key="3">
    <source>
        <dbReference type="Proteomes" id="UP000034794"/>
    </source>
</evidence>
<feature type="transmembrane region" description="Helical" evidence="1">
    <location>
        <begin position="6"/>
        <end position="25"/>
    </location>
</feature>
<reference evidence="2 3" key="1">
    <citation type="journal article" date="2015" name="Nature">
        <title>rRNA introns, odd ribosomes, and small enigmatic genomes across a large radiation of phyla.</title>
        <authorList>
            <person name="Brown C.T."/>
            <person name="Hug L.A."/>
            <person name="Thomas B.C."/>
            <person name="Sharon I."/>
            <person name="Castelle C.J."/>
            <person name="Singh A."/>
            <person name="Wilkins M.J."/>
            <person name="Williams K.H."/>
            <person name="Banfield J.F."/>
        </authorList>
    </citation>
    <scope>NUCLEOTIDE SEQUENCE [LARGE SCALE GENOMIC DNA]</scope>
</reference>
<dbReference type="InterPro" id="IPR013783">
    <property type="entry name" value="Ig-like_fold"/>
</dbReference>
<dbReference type="Gene3D" id="2.60.40.10">
    <property type="entry name" value="Immunoglobulins"/>
    <property type="match status" value="1"/>
</dbReference>
<accession>A0A0G1SKK2</accession>
<organism evidence="2 3">
    <name type="scientific">Candidatus Collierbacteria bacterium GW2011_GWA2_46_26</name>
    <dbReference type="NCBI Taxonomy" id="1618381"/>
    <lineage>
        <taxon>Bacteria</taxon>
        <taxon>Candidatus Collieribacteriota</taxon>
    </lineage>
</organism>
<evidence type="ECO:0000256" key="1">
    <source>
        <dbReference type="SAM" id="Phobius"/>
    </source>
</evidence>
<evidence type="ECO:0000313" key="2">
    <source>
        <dbReference type="EMBL" id="KKU33830.1"/>
    </source>
</evidence>
<keyword evidence="1" id="KW-1133">Transmembrane helix</keyword>
<dbReference type="SUPFAM" id="SSF81296">
    <property type="entry name" value="E set domains"/>
    <property type="match status" value="1"/>
</dbReference>
<dbReference type="AlphaFoldDB" id="A0A0G1SKK2"/>
<name>A0A0G1SKK2_9BACT</name>
<feature type="transmembrane region" description="Helical" evidence="1">
    <location>
        <begin position="232"/>
        <end position="253"/>
    </location>
</feature>
<feature type="transmembrane region" description="Helical" evidence="1">
    <location>
        <begin position="453"/>
        <end position="471"/>
    </location>
</feature>
<keyword evidence="1" id="KW-0472">Membrane</keyword>
<feature type="transmembrane region" description="Helical" evidence="1">
    <location>
        <begin position="202"/>
        <end position="226"/>
    </location>
</feature>
<comment type="caution">
    <text evidence="2">The sequence shown here is derived from an EMBL/GenBank/DDBJ whole genome shotgun (WGS) entry which is preliminary data.</text>
</comment>
<keyword evidence="1" id="KW-0812">Transmembrane</keyword>
<feature type="transmembrane region" description="Helical" evidence="1">
    <location>
        <begin position="480"/>
        <end position="498"/>
    </location>
</feature>
<feature type="transmembrane region" description="Helical" evidence="1">
    <location>
        <begin position="265"/>
        <end position="282"/>
    </location>
</feature>
<feature type="transmembrane region" description="Helical" evidence="1">
    <location>
        <begin position="392"/>
        <end position="424"/>
    </location>
</feature>
<dbReference type="InterPro" id="IPR014756">
    <property type="entry name" value="Ig_E-set"/>
</dbReference>